<keyword evidence="3" id="KW-0175">Coiled coil</keyword>
<feature type="domain" description="Flagellar hook-associated protein 2 N-terminal" evidence="6">
    <location>
        <begin position="11"/>
        <end position="107"/>
    </location>
</feature>
<comment type="caution">
    <text evidence="8">The sequence shown here is derived from an EMBL/GenBank/DDBJ whole genome shotgun (WGS) entry which is preliminary data.</text>
</comment>
<gene>
    <name evidence="8" type="primary">fliD</name>
    <name evidence="8" type="ORF">ABSH63_10605</name>
</gene>
<evidence type="ECO:0000259" key="6">
    <source>
        <dbReference type="Pfam" id="PF02465"/>
    </source>
</evidence>
<dbReference type="InterPro" id="IPR010809">
    <property type="entry name" value="FliD_C"/>
</dbReference>
<dbReference type="InterPro" id="IPR010810">
    <property type="entry name" value="Flagellin_hook_IN_motif"/>
</dbReference>
<keyword evidence="9" id="KW-1185">Reference proteome</keyword>
<dbReference type="Pfam" id="PF07195">
    <property type="entry name" value="FliD_C"/>
    <property type="match status" value="1"/>
</dbReference>
<dbReference type="PANTHER" id="PTHR30288">
    <property type="entry name" value="FLAGELLAR CAP/ASSEMBLY PROTEIN FLID"/>
    <property type="match status" value="1"/>
</dbReference>
<dbReference type="InterPro" id="IPR003481">
    <property type="entry name" value="FliD_N"/>
</dbReference>
<dbReference type="RefSeq" id="WP_352889649.1">
    <property type="nucleotide sequence ID" value="NZ_JBEPIJ010000011.1"/>
</dbReference>
<accession>A0ABV2ACJ1</accession>
<sequence length="442" mass="45848">MANLSSLGVGSGLDIASLVSQLVAAERAPAQTRLSTAQSRINVQLSAIGTFKGALSDVRSKLDALRSGALATLKATSTRPETFTASASAAAVAGEYEVEVVALARAHKLVSGAYLDGAGTVLANGDIDIQVGGASFTVTLRDGSNTLADLRRLINEAADNTGVSATLVNETGGTRLLLTATATGLAHQISVDGMAFAERQAAADAHLRIEGFDYASASNTVTGAIDGVTLDLVAAEPGVRHRLVVAQDHDAAHKAISAFVNAYNAAVNTIHSLTRYDADKRQAAPLTGDITVRGAMQALRGVLGTGNDGGALRFLSEIGIATQTDGTLKLDASALTDALKNDGGGVAQLFAGEGGYAERLIQVLDGIVGDDGQVSARTDSLQTRLQDLTRQQDALDLRMQRVESRYRAQFTALDTLIAQMNGTSSYLTQQLASLNLLTAKQK</sequence>
<organism evidence="8 9">
    <name type="scientific">Sinimarinibacterium thermocellulolyticum</name>
    <dbReference type="NCBI Taxonomy" id="3170016"/>
    <lineage>
        <taxon>Bacteria</taxon>
        <taxon>Pseudomonadati</taxon>
        <taxon>Pseudomonadota</taxon>
        <taxon>Gammaproteobacteria</taxon>
        <taxon>Nevskiales</taxon>
        <taxon>Nevskiaceae</taxon>
        <taxon>Sinimarinibacterium</taxon>
    </lineage>
</organism>
<dbReference type="Pfam" id="PF02465">
    <property type="entry name" value="FliD_N"/>
    <property type="match status" value="1"/>
</dbReference>
<evidence type="ECO:0000259" key="7">
    <source>
        <dbReference type="Pfam" id="PF07195"/>
    </source>
</evidence>
<dbReference type="InterPro" id="IPR040026">
    <property type="entry name" value="FliD"/>
</dbReference>
<name>A0ABV2ACJ1_9GAMM</name>
<dbReference type="EMBL" id="JBEPIJ010000011">
    <property type="protein sequence ID" value="MES0874450.1"/>
    <property type="molecule type" value="Genomic_DNA"/>
</dbReference>
<evidence type="ECO:0000313" key="8">
    <source>
        <dbReference type="EMBL" id="MES0874450.1"/>
    </source>
</evidence>
<proteinExistence type="inferred from homology"/>
<comment type="similarity">
    <text evidence="1 5">Belongs to the FliD family.</text>
</comment>
<evidence type="ECO:0000256" key="3">
    <source>
        <dbReference type="ARBA" id="ARBA00023054"/>
    </source>
</evidence>
<keyword evidence="8" id="KW-0969">Cilium</keyword>
<keyword evidence="4 5" id="KW-0975">Bacterial flagellum</keyword>
<dbReference type="Pfam" id="PF07196">
    <property type="entry name" value="Flagellin_IN"/>
    <property type="match status" value="1"/>
</dbReference>
<comment type="subunit">
    <text evidence="2 5">Homopentamer.</text>
</comment>
<keyword evidence="5" id="KW-0964">Secreted</keyword>
<dbReference type="PANTHER" id="PTHR30288:SF0">
    <property type="entry name" value="FLAGELLAR HOOK-ASSOCIATED PROTEIN 2"/>
    <property type="match status" value="1"/>
</dbReference>
<evidence type="ECO:0000313" key="9">
    <source>
        <dbReference type="Proteomes" id="UP001465331"/>
    </source>
</evidence>
<protein>
    <recommendedName>
        <fullName evidence="5">Flagellar hook-associated protein 2</fullName>
        <shortName evidence="5">HAP2</shortName>
    </recommendedName>
    <alternativeName>
        <fullName evidence="5">Flagellar cap protein</fullName>
    </alternativeName>
</protein>
<evidence type="ECO:0000256" key="2">
    <source>
        <dbReference type="ARBA" id="ARBA00011255"/>
    </source>
</evidence>
<dbReference type="Proteomes" id="UP001465331">
    <property type="component" value="Unassembled WGS sequence"/>
</dbReference>
<keyword evidence="8" id="KW-0966">Cell projection</keyword>
<evidence type="ECO:0000256" key="4">
    <source>
        <dbReference type="ARBA" id="ARBA00023143"/>
    </source>
</evidence>
<evidence type="ECO:0000256" key="5">
    <source>
        <dbReference type="RuleBase" id="RU362066"/>
    </source>
</evidence>
<evidence type="ECO:0000256" key="1">
    <source>
        <dbReference type="ARBA" id="ARBA00009764"/>
    </source>
</evidence>
<comment type="function">
    <text evidence="5">Required for morphogenesis and for the elongation of the flagellar filament by facilitating polymerization of the flagellin monomers at the tip of growing filament. Forms a capping structure, which prevents flagellin subunits (transported through the central channel of the flagellum) from leaking out without polymerization at the distal end.</text>
</comment>
<feature type="domain" description="Flagellar hook-associated protein 2 C-terminal" evidence="7">
    <location>
        <begin position="202"/>
        <end position="421"/>
    </location>
</feature>
<comment type="subcellular location">
    <subcellularLocation>
        <location evidence="5">Secreted</location>
    </subcellularLocation>
    <subcellularLocation>
        <location evidence="5">Bacterial flagellum</location>
    </subcellularLocation>
</comment>
<keyword evidence="8" id="KW-0282">Flagellum</keyword>
<reference evidence="8 9" key="1">
    <citation type="submission" date="2024-06" db="EMBL/GenBank/DDBJ databases">
        <authorList>
            <person name="Li Z."/>
            <person name="Jiang Y."/>
        </authorList>
    </citation>
    <scope>NUCLEOTIDE SEQUENCE [LARGE SCALE GENOMIC DNA]</scope>
    <source>
        <strain evidence="8 9">HSW-8</strain>
    </source>
</reference>